<dbReference type="AlphaFoldDB" id="A0A8J8KBA4"/>
<keyword evidence="1" id="KW-1133">Transmembrane helix</keyword>
<dbReference type="RefSeq" id="WP_174701773.1">
    <property type="nucleotide sequence ID" value="NZ_JABURA010000001.1"/>
</dbReference>
<evidence type="ECO:0000313" key="2">
    <source>
        <dbReference type="EMBL" id="NUB91105.1"/>
    </source>
</evidence>
<evidence type="ECO:0000313" key="3">
    <source>
        <dbReference type="Proteomes" id="UP000728647"/>
    </source>
</evidence>
<sequence length="100" mass="10759">MELRETAETMVGWKLSLASALAMLVSGLVLLSTGLRHIFSPAEALLADLLDMVNLAVAASPELSLAGLLWLLSILVGISVAMTGIYLLWAFGQMIWNLME</sequence>
<name>A0A8J8KBA4_9EURY</name>
<keyword evidence="1" id="KW-0472">Membrane</keyword>
<accession>A0A8J8KBA4</accession>
<comment type="caution">
    <text evidence="2">The sequence shown here is derived from an EMBL/GenBank/DDBJ whole genome shotgun (WGS) entry which is preliminary data.</text>
</comment>
<organism evidence="2 3">
    <name type="scientific">Haloterrigena gelatinilytica</name>
    <dbReference type="NCBI Taxonomy" id="2741724"/>
    <lineage>
        <taxon>Archaea</taxon>
        <taxon>Methanobacteriati</taxon>
        <taxon>Methanobacteriota</taxon>
        <taxon>Stenosarchaea group</taxon>
        <taxon>Halobacteria</taxon>
        <taxon>Halobacteriales</taxon>
        <taxon>Natrialbaceae</taxon>
        <taxon>Haloterrigena</taxon>
    </lineage>
</organism>
<evidence type="ECO:0000256" key="1">
    <source>
        <dbReference type="SAM" id="Phobius"/>
    </source>
</evidence>
<proteinExistence type="predicted"/>
<protein>
    <submittedName>
        <fullName evidence="2">Uncharacterized protein</fullName>
    </submittedName>
</protein>
<keyword evidence="1" id="KW-0812">Transmembrane</keyword>
<gene>
    <name evidence="2" type="ORF">HT576_08735</name>
</gene>
<dbReference type="EMBL" id="JABURA010000001">
    <property type="protein sequence ID" value="NUB91105.1"/>
    <property type="molecule type" value="Genomic_DNA"/>
</dbReference>
<reference evidence="2" key="1">
    <citation type="submission" date="2020-06" db="EMBL/GenBank/DDBJ databases">
        <title>Haloterrigena sp. nov., an extremely halophilic archaeon isolated from a saline sediment.</title>
        <authorList>
            <person name="Liu B.-B."/>
        </authorList>
    </citation>
    <scope>NUCLEOTIDE SEQUENCE</scope>
    <source>
        <strain evidence="2">SYSU A121-1</strain>
    </source>
</reference>
<feature type="transmembrane region" description="Helical" evidence="1">
    <location>
        <begin position="68"/>
        <end position="91"/>
    </location>
</feature>
<dbReference type="Proteomes" id="UP000728647">
    <property type="component" value="Unassembled WGS sequence"/>
</dbReference>